<evidence type="ECO:0000256" key="3">
    <source>
        <dbReference type="ARBA" id="ARBA00023204"/>
    </source>
</evidence>
<evidence type="ECO:0000256" key="4">
    <source>
        <dbReference type="ARBA" id="ARBA00023242"/>
    </source>
</evidence>
<evidence type="ECO:0000256" key="1">
    <source>
        <dbReference type="ARBA" id="ARBA00004123"/>
    </source>
</evidence>
<dbReference type="EMBL" id="BTFZ01000011">
    <property type="protein sequence ID" value="GMM37056.1"/>
    <property type="molecule type" value="Genomic_DNA"/>
</dbReference>
<evidence type="ECO:0000256" key="5">
    <source>
        <dbReference type="SAM" id="MobiDB-lite"/>
    </source>
</evidence>
<dbReference type="GO" id="GO:0005634">
    <property type="term" value="C:nucleus"/>
    <property type="evidence" value="ECO:0007669"/>
    <property type="project" value="UniProtKB-SubCell"/>
</dbReference>
<dbReference type="GO" id="GO:0006281">
    <property type="term" value="P:DNA repair"/>
    <property type="evidence" value="ECO:0007669"/>
    <property type="project" value="UniProtKB-KW"/>
</dbReference>
<dbReference type="Pfam" id="PF12253">
    <property type="entry name" value="CAF1A_dimeriz"/>
    <property type="match status" value="1"/>
</dbReference>
<dbReference type="GeneID" id="90075031"/>
<evidence type="ECO:0000313" key="9">
    <source>
        <dbReference type="Proteomes" id="UP001360560"/>
    </source>
</evidence>
<feature type="compositionally biased region" description="Basic and acidic residues" evidence="5">
    <location>
        <begin position="91"/>
        <end position="114"/>
    </location>
</feature>
<dbReference type="RefSeq" id="XP_064854052.1">
    <property type="nucleotide sequence ID" value="XM_064997980.1"/>
</dbReference>
<feature type="compositionally biased region" description="Acidic residues" evidence="5">
    <location>
        <begin position="74"/>
        <end position="83"/>
    </location>
</feature>
<name>A0AAV5QR76_9ASCO</name>
<feature type="domain" description="Chromatin assembly factor 1 subunit Cac1-like C-terminal" evidence="7">
    <location>
        <begin position="592"/>
        <end position="630"/>
    </location>
</feature>
<sequence>MTGPMLTSRSMKLPQVESCPEKSSTVLTPTKKTLTKNSVSTDSASSQESLATPPASSPLDTTSSCSREARNKDDEDDEDDEILEVTLSDIESEKTKAHNNKLEAFEDENIERRNQHIANEQDEELAGDKLSATQQTPDDGGDDHDDEAPNKLTKKEKVKLENRLKRETESKVREEKKKKEQEEKEQRKREREAKAELKKRQKEERDAEKKREKEARDAERKRKLGEKEAEKKRKSEERELEKKRKLEEKEAEKEAKRVKIAEKESKKKGNTPGQTKLSSFFMVKKKLPRDESTNDAGVISQVDGNDYQNFFFNFFVKENASLACSGHLEKDELLKSKDVFDSYFSGNESASDSVSDWLKNDSCCRGFEPKTTAEQVVDAINESMSEGQIIGMLVSIPLKYLKFYETIKPAYLGTWSKINKTSASDPFFKFDNIDYDYDSDFELGEEEEDGEEVDSDGEEEDEVGNEEDEEFAGFVDDDSAQTQKRVQFKGQLSPSVVINNGYEFPEMQASILLKEVNSGIDPFKNYWGKSPTSVVEVPTNSRVPVKSVTISTSSATKINTLTVKRKPIVDNPDDIRGIVKFILSNKEMKNWTVPTMVDMVHQQFTKYSKAKIKGTIQKVSSKKSNSGWVINEEFMKLV</sequence>
<evidence type="ECO:0000313" key="8">
    <source>
        <dbReference type="EMBL" id="GMM37056.1"/>
    </source>
</evidence>
<keyword evidence="3" id="KW-0234">DNA repair</keyword>
<feature type="compositionally biased region" description="Polar residues" evidence="5">
    <location>
        <begin position="37"/>
        <end position="50"/>
    </location>
</feature>
<dbReference type="GO" id="GO:0006334">
    <property type="term" value="P:nucleosome assembly"/>
    <property type="evidence" value="ECO:0007669"/>
    <property type="project" value="TreeGrafter"/>
</dbReference>
<evidence type="ECO:0000256" key="2">
    <source>
        <dbReference type="ARBA" id="ARBA00022763"/>
    </source>
</evidence>
<dbReference type="PANTHER" id="PTHR15272">
    <property type="entry name" value="CHROMATIN ASSEMBLY FACTOR 1 SUBUNIT A CAF-1 SUBUNIT A"/>
    <property type="match status" value="1"/>
</dbReference>
<comment type="caution">
    <text evidence="8">The sequence shown here is derived from an EMBL/GenBank/DDBJ whole genome shotgun (WGS) entry which is preliminary data.</text>
</comment>
<feature type="domain" description="Chromatin assembly factor 1 subunit A dimerization" evidence="6">
    <location>
        <begin position="399"/>
        <end position="469"/>
    </location>
</feature>
<dbReference type="InterPro" id="IPR048800">
    <property type="entry name" value="Cac1-like_C"/>
</dbReference>
<protein>
    <submittedName>
        <fullName evidence="8">Rlf2 protein</fullName>
    </submittedName>
</protein>
<feature type="compositionally biased region" description="Low complexity" evidence="5">
    <location>
        <begin position="22"/>
        <end position="36"/>
    </location>
</feature>
<accession>A0AAV5QR76</accession>
<dbReference type="InterPro" id="IPR022043">
    <property type="entry name" value="CAF1A_DD"/>
</dbReference>
<keyword evidence="2" id="KW-0227">DNA damage</keyword>
<feature type="compositionally biased region" description="Polar residues" evidence="5">
    <location>
        <begin position="1"/>
        <end position="10"/>
    </location>
</feature>
<organism evidence="8 9">
    <name type="scientific">Saccharomycopsis crataegensis</name>
    <dbReference type="NCBI Taxonomy" id="43959"/>
    <lineage>
        <taxon>Eukaryota</taxon>
        <taxon>Fungi</taxon>
        <taxon>Dikarya</taxon>
        <taxon>Ascomycota</taxon>
        <taxon>Saccharomycotina</taxon>
        <taxon>Saccharomycetes</taxon>
        <taxon>Saccharomycopsidaceae</taxon>
        <taxon>Saccharomycopsis</taxon>
    </lineage>
</organism>
<feature type="compositionally biased region" description="Basic and acidic residues" evidence="5">
    <location>
        <begin position="147"/>
        <end position="267"/>
    </location>
</feature>
<keyword evidence="9" id="KW-1185">Reference proteome</keyword>
<comment type="subcellular location">
    <subcellularLocation>
        <location evidence="1">Nucleus</location>
    </subcellularLocation>
</comment>
<dbReference type="Pfam" id="PF21796">
    <property type="entry name" value="Cac1_C"/>
    <property type="match status" value="1"/>
</dbReference>
<proteinExistence type="predicted"/>
<evidence type="ECO:0000259" key="6">
    <source>
        <dbReference type="Pfam" id="PF12253"/>
    </source>
</evidence>
<reference evidence="8 9" key="1">
    <citation type="journal article" date="2023" name="Elife">
        <title>Identification of key yeast species and microbe-microbe interactions impacting larval growth of Drosophila in the wild.</title>
        <authorList>
            <person name="Mure A."/>
            <person name="Sugiura Y."/>
            <person name="Maeda R."/>
            <person name="Honda K."/>
            <person name="Sakurai N."/>
            <person name="Takahashi Y."/>
            <person name="Watada M."/>
            <person name="Katoh T."/>
            <person name="Gotoh A."/>
            <person name="Gotoh Y."/>
            <person name="Taniguchi I."/>
            <person name="Nakamura K."/>
            <person name="Hayashi T."/>
            <person name="Katayama T."/>
            <person name="Uemura T."/>
            <person name="Hattori Y."/>
        </authorList>
    </citation>
    <scope>NUCLEOTIDE SEQUENCE [LARGE SCALE GENOMIC DNA]</scope>
    <source>
        <strain evidence="8 9">SC-9</strain>
    </source>
</reference>
<feature type="region of interest" description="Disordered" evidence="5">
    <location>
        <begin position="443"/>
        <end position="476"/>
    </location>
</feature>
<dbReference type="Proteomes" id="UP001360560">
    <property type="component" value="Unassembled WGS sequence"/>
</dbReference>
<gene>
    <name evidence="8" type="ORF">DASC09_043810</name>
</gene>
<feature type="region of interest" description="Disordered" evidence="5">
    <location>
        <begin position="1"/>
        <end position="277"/>
    </location>
</feature>
<dbReference type="AlphaFoldDB" id="A0AAV5QR76"/>
<dbReference type="PANTHER" id="PTHR15272:SF0">
    <property type="entry name" value="CHROMATIN ASSEMBLY FACTOR 1 SUBUNIT A"/>
    <property type="match status" value="1"/>
</dbReference>
<dbReference type="GO" id="GO:0033186">
    <property type="term" value="C:CAF-1 complex"/>
    <property type="evidence" value="ECO:0007669"/>
    <property type="project" value="TreeGrafter"/>
</dbReference>
<keyword evidence="4" id="KW-0539">Nucleus</keyword>
<evidence type="ECO:0000259" key="7">
    <source>
        <dbReference type="Pfam" id="PF21796"/>
    </source>
</evidence>